<dbReference type="Pfam" id="PF01380">
    <property type="entry name" value="SIS"/>
    <property type="match status" value="2"/>
</dbReference>
<comment type="catalytic activity">
    <reaction evidence="4">
        <text>D-galactosamine 6-phosphate + H2O = D-tagatopyranose 1-phosphate + NH4(+)</text>
        <dbReference type="Rhea" id="RHEA:47680"/>
        <dbReference type="ChEBI" id="CHEBI:15377"/>
        <dbReference type="ChEBI" id="CHEBI:28938"/>
        <dbReference type="ChEBI" id="CHEBI:71674"/>
        <dbReference type="ChEBI" id="CHEBI:138150"/>
    </reaction>
</comment>
<dbReference type="GO" id="GO:0097367">
    <property type="term" value="F:carbohydrate derivative binding"/>
    <property type="evidence" value="ECO:0007669"/>
    <property type="project" value="InterPro"/>
</dbReference>
<dbReference type="GO" id="GO:0005886">
    <property type="term" value="C:plasma membrane"/>
    <property type="evidence" value="ECO:0007669"/>
    <property type="project" value="TreeGrafter"/>
</dbReference>
<dbReference type="PANTHER" id="PTHR32502:SF3">
    <property type="entry name" value="D-GALACTOSAMINE-6-PHOSPHATE DEAMINASE AGAS-RELATED"/>
    <property type="match status" value="1"/>
</dbReference>
<dbReference type="InterPro" id="IPR014180">
    <property type="entry name" value="Sugar_isomerase_AgaS"/>
</dbReference>
<keyword evidence="6" id="KW-0413">Isomerase</keyword>
<dbReference type="InterPro" id="IPR035466">
    <property type="entry name" value="GlmS/AgaS_SIS"/>
</dbReference>
<dbReference type="RefSeq" id="WP_075766921.1">
    <property type="nucleotide sequence ID" value="NZ_MJIL01000090.1"/>
</dbReference>
<dbReference type="GO" id="GO:0016853">
    <property type="term" value="F:isomerase activity"/>
    <property type="evidence" value="ECO:0007669"/>
    <property type="project" value="UniProtKB-KW"/>
</dbReference>
<dbReference type="EMBL" id="MJIL01000090">
    <property type="protein sequence ID" value="OLQ72904.1"/>
    <property type="molecule type" value="Genomic_DNA"/>
</dbReference>
<dbReference type="Gene3D" id="3.40.50.10490">
    <property type="entry name" value="Glucose-6-phosphate isomerase like protein, domain 1"/>
    <property type="match status" value="2"/>
</dbReference>
<dbReference type="STRING" id="1903952.BIT28_06895"/>
<evidence type="ECO:0000256" key="1">
    <source>
        <dbReference type="ARBA" id="ARBA00007748"/>
    </source>
</evidence>
<evidence type="ECO:0000313" key="7">
    <source>
        <dbReference type="Proteomes" id="UP000186905"/>
    </source>
</evidence>
<dbReference type="GO" id="GO:0009401">
    <property type="term" value="P:phosphoenolpyruvate-dependent sugar phosphotransferase system"/>
    <property type="evidence" value="ECO:0007669"/>
    <property type="project" value="TreeGrafter"/>
</dbReference>
<dbReference type="SUPFAM" id="SSF53697">
    <property type="entry name" value="SIS domain"/>
    <property type="match status" value="1"/>
</dbReference>
<dbReference type="InterPro" id="IPR035464">
    <property type="entry name" value="SIS_AgaS"/>
</dbReference>
<keyword evidence="2" id="KW-0677">Repeat</keyword>
<evidence type="ECO:0000256" key="4">
    <source>
        <dbReference type="ARBA" id="ARBA00029292"/>
    </source>
</evidence>
<dbReference type="GO" id="GO:0016787">
    <property type="term" value="F:hydrolase activity"/>
    <property type="evidence" value="ECO:0007669"/>
    <property type="project" value="UniProtKB-KW"/>
</dbReference>
<dbReference type="GO" id="GO:1901135">
    <property type="term" value="P:carbohydrate derivative metabolic process"/>
    <property type="evidence" value="ECO:0007669"/>
    <property type="project" value="InterPro"/>
</dbReference>
<feature type="domain" description="SIS" evidence="5">
    <location>
        <begin position="219"/>
        <end position="367"/>
    </location>
</feature>
<accession>A0A1Q9GEX1</accession>
<dbReference type="InterPro" id="IPR046348">
    <property type="entry name" value="SIS_dom_sf"/>
</dbReference>
<comment type="caution">
    <text evidence="6">The sequence shown here is derived from an EMBL/GenBank/DDBJ whole genome shotgun (WGS) entry which is preliminary data.</text>
</comment>
<protein>
    <submittedName>
        <fullName evidence="6">Sugar isomerase</fullName>
    </submittedName>
</protein>
<dbReference type="OrthoDB" id="9779207at2"/>
<dbReference type="NCBIfam" id="TIGR02815">
    <property type="entry name" value="agaS_fam"/>
    <property type="match status" value="1"/>
</dbReference>
<dbReference type="PROSITE" id="PS51464">
    <property type="entry name" value="SIS"/>
    <property type="match status" value="2"/>
</dbReference>
<organism evidence="6 7">
    <name type="scientific">Photobacterium proteolyticum</name>
    <dbReference type="NCBI Taxonomy" id="1903952"/>
    <lineage>
        <taxon>Bacteria</taxon>
        <taxon>Pseudomonadati</taxon>
        <taxon>Pseudomonadota</taxon>
        <taxon>Gammaproteobacteria</taxon>
        <taxon>Vibrionales</taxon>
        <taxon>Vibrionaceae</taxon>
        <taxon>Photobacterium</taxon>
    </lineage>
</organism>
<evidence type="ECO:0000259" key="5">
    <source>
        <dbReference type="PROSITE" id="PS51464"/>
    </source>
</evidence>
<sequence length="387" mass="42775">MTQYLGLEDADLESLKAFWTAKEIEQQPDCWMKTFSIVNECRTAINTFLESAFAHPELRIVLTGAGTSAFAGRALAPVLSKVVSGRVEAIATTDIVSNPHHYFAEDIPTLVVSFARSGNSPESVAAVELANQTLSHCYHLVLTCNDQGELYQRCSHDERSFALLMPEETNDKSFAMTSSFSSMMLAAFSIFAGKDVFSKEIERLCKCSEALIKEINLPISNIAGRNTGRVIYLGSGCFQGLAQESALKLLELTAGKVVACFDSPLGFRHGPKSIVDNQTLIVVFISNDPYTRKYDLDLLKELRRDNIANCVVAITSKLDEVVTEGEYFHVENMDLASDVELLFPYMLFAQIYAFHRSLVLGNTPDNPCPTGEVNRVVQGVTIHKFNN</sequence>
<dbReference type="CDD" id="cd05010">
    <property type="entry name" value="SIS_AgaS_like"/>
    <property type="match status" value="1"/>
</dbReference>
<evidence type="ECO:0000256" key="3">
    <source>
        <dbReference type="ARBA" id="ARBA00022801"/>
    </source>
</evidence>
<dbReference type="AlphaFoldDB" id="A0A1Q9GEX1"/>
<comment type="similarity">
    <text evidence="1">Belongs to the SIS family. AgaS subfamily.</text>
</comment>
<dbReference type="CDD" id="cd05008">
    <property type="entry name" value="SIS_GlmS_GlmD_1"/>
    <property type="match status" value="1"/>
</dbReference>
<name>A0A1Q9GEX1_9GAMM</name>
<evidence type="ECO:0000313" key="6">
    <source>
        <dbReference type="EMBL" id="OLQ72904.1"/>
    </source>
</evidence>
<dbReference type="Proteomes" id="UP000186905">
    <property type="component" value="Unassembled WGS sequence"/>
</dbReference>
<dbReference type="PANTHER" id="PTHR32502">
    <property type="entry name" value="N-ACETYLGALACTOSAMINE PERMEASE II COMPONENT-RELATED"/>
    <property type="match status" value="1"/>
</dbReference>
<dbReference type="InterPro" id="IPR050303">
    <property type="entry name" value="GatZ_KbaZ_carbometab"/>
</dbReference>
<dbReference type="InterPro" id="IPR001347">
    <property type="entry name" value="SIS_dom"/>
</dbReference>
<evidence type="ECO:0000256" key="2">
    <source>
        <dbReference type="ARBA" id="ARBA00022737"/>
    </source>
</evidence>
<reference evidence="6 7" key="1">
    <citation type="submission" date="2016-09" db="EMBL/GenBank/DDBJ databases">
        <title>Photobacterium proteolyticum sp. nov. a protease producing bacterium isolated from ocean sediments of Laizhou Bay.</title>
        <authorList>
            <person name="Li Y."/>
        </authorList>
    </citation>
    <scope>NUCLEOTIDE SEQUENCE [LARGE SCALE GENOMIC DNA]</scope>
    <source>
        <strain evidence="6 7">13-12</strain>
    </source>
</reference>
<proteinExistence type="inferred from homology"/>
<keyword evidence="7" id="KW-1185">Reference proteome</keyword>
<feature type="domain" description="SIS" evidence="5">
    <location>
        <begin position="49"/>
        <end position="200"/>
    </location>
</feature>
<keyword evidence="3" id="KW-0378">Hydrolase</keyword>
<gene>
    <name evidence="6" type="ORF">BIT28_06895</name>
</gene>